<accession>R7Q4Y7</accession>
<dbReference type="GeneID" id="17320448"/>
<reference evidence="2" key="1">
    <citation type="journal article" date="2013" name="Proc. Natl. Acad. Sci. U.S.A.">
        <title>Genome structure and metabolic features in the red seaweed Chondrus crispus shed light on evolution of the Archaeplastida.</title>
        <authorList>
            <person name="Collen J."/>
            <person name="Porcel B."/>
            <person name="Carre W."/>
            <person name="Ball S.G."/>
            <person name="Chaparro C."/>
            <person name="Tonon T."/>
            <person name="Barbeyron T."/>
            <person name="Michel G."/>
            <person name="Noel B."/>
            <person name="Valentin K."/>
            <person name="Elias M."/>
            <person name="Artiguenave F."/>
            <person name="Arun A."/>
            <person name="Aury J.M."/>
            <person name="Barbosa-Neto J.F."/>
            <person name="Bothwell J.H."/>
            <person name="Bouget F.Y."/>
            <person name="Brillet L."/>
            <person name="Cabello-Hurtado F."/>
            <person name="Capella-Gutierrez S."/>
            <person name="Charrier B."/>
            <person name="Cladiere L."/>
            <person name="Cock J.M."/>
            <person name="Coelho S.M."/>
            <person name="Colleoni C."/>
            <person name="Czjzek M."/>
            <person name="Da Silva C."/>
            <person name="Delage L."/>
            <person name="Denoeud F."/>
            <person name="Deschamps P."/>
            <person name="Dittami S.M."/>
            <person name="Gabaldon T."/>
            <person name="Gachon C.M."/>
            <person name="Groisillier A."/>
            <person name="Herve C."/>
            <person name="Jabbari K."/>
            <person name="Katinka M."/>
            <person name="Kloareg B."/>
            <person name="Kowalczyk N."/>
            <person name="Labadie K."/>
            <person name="Leblanc C."/>
            <person name="Lopez P.J."/>
            <person name="McLachlan D.H."/>
            <person name="Meslet-Cladiere L."/>
            <person name="Moustafa A."/>
            <person name="Nehr Z."/>
            <person name="Nyvall Collen P."/>
            <person name="Panaud O."/>
            <person name="Partensky F."/>
            <person name="Poulain J."/>
            <person name="Rensing S.A."/>
            <person name="Rousvoal S."/>
            <person name="Samson G."/>
            <person name="Symeonidi A."/>
            <person name="Weissenbach J."/>
            <person name="Zambounis A."/>
            <person name="Wincker P."/>
            <person name="Boyen C."/>
        </authorList>
    </citation>
    <scope>NUCLEOTIDE SEQUENCE [LARGE SCALE GENOMIC DNA]</scope>
    <source>
        <strain evidence="2">cv. Stackhouse</strain>
    </source>
</reference>
<dbReference type="PhylomeDB" id="R7Q4Y7"/>
<dbReference type="RefSeq" id="XP_005712731.1">
    <property type="nucleotide sequence ID" value="XM_005712674.1"/>
</dbReference>
<organism evidence="1 2">
    <name type="scientific">Chondrus crispus</name>
    <name type="common">Carrageen Irish moss</name>
    <name type="synonym">Polymorpha crispa</name>
    <dbReference type="NCBI Taxonomy" id="2769"/>
    <lineage>
        <taxon>Eukaryota</taxon>
        <taxon>Rhodophyta</taxon>
        <taxon>Florideophyceae</taxon>
        <taxon>Rhodymeniophycidae</taxon>
        <taxon>Gigartinales</taxon>
        <taxon>Gigartinaceae</taxon>
        <taxon>Chondrus</taxon>
    </lineage>
</organism>
<dbReference type="KEGG" id="ccp:CHC_T00001811001"/>
<dbReference type="EMBL" id="HG001615">
    <property type="protein sequence ID" value="CDF32928.1"/>
    <property type="molecule type" value="Genomic_DNA"/>
</dbReference>
<sequence length="119" mass="13031">MIEFTGADILEDLSKEELVEKRESSEEFRKREQALTSILETVADTRIRINGTLTATGVSQIPTVAFAFVRLARIEFEDGSTQLVVSNKNEDIIAADEDGDAVGTSDQESDILCVSGFIC</sequence>
<dbReference type="Gramene" id="CDF32928">
    <property type="protein sequence ID" value="CDF32928"/>
    <property type="gene ID" value="CHC_T00001811001"/>
</dbReference>
<proteinExistence type="predicted"/>
<evidence type="ECO:0000313" key="1">
    <source>
        <dbReference type="EMBL" id="CDF32928.1"/>
    </source>
</evidence>
<gene>
    <name evidence="1" type="ORF">CHC_T00001811001</name>
</gene>
<protein>
    <submittedName>
        <fullName evidence="1">Uncharacterized protein</fullName>
    </submittedName>
</protein>
<dbReference type="AlphaFoldDB" id="R7Q4Y7"/>
<evidence type="ECO:0000313" key="2">
    <source>
        <dbReference type="Proteomes" id="UP000012073"/>
    </source>
</evidence>
<name>R7Q4Y7_CHOCR</name>
<keyword evidence="2" id="KW-1185">Reference proteome</keyword>
<dbReference type="Proteomes" id="UP000012073">
    <property type="component" value="Unassembled WGS sequence"/>
</dbReference>